<dbReference type="Gene3D" id="3.40.50.880">
    <property type="match status" value="1"/>
</dbReference>
<proteinExistence type="inferred from homology"/>
<dbReference type="PANTHER" id="PTHR42733">
    <property type="entry name" value="DJ-1 PROTEIN"/>
    <property type="match status" value="1"/>
</dbReference>
<reference evidence="3 4" key="1">
    <citation type="submission" date="2019-05" db="EMBL/GenBank/DDBJ databases">
        <authorList>
            <person name="Farhan Ul Haque M."/>
        </authorList>
    </citation>
    <scope>NUCLEOTIDE SEQUENCE [LARGE SCALE GENOMIC DNA]</scope>
    <source>
        <strain evidence="3">2</strain>
    </source>
</reference>
<dbReference type="InterPro" id="IPR006286">
    <property type="entry name" value="C56_PfpI-like"/>
</dbReference>
<dbReference type="PROSITE" id="PS51276">
    <property type="entry name" value="PEPTIDASE_C56_PFPI"/>
    <property type="match status" value="1"/>
</dbReference>
<keyword evidence="4" id="KW-1185">Reference proteome</keyword>
<dbReference type="Pfam" id="PF01965">
    <property type="entry name" value="DJ-1_PfpI"/>
    <property type="match status" value="1"/>
</dbReference>
<comment type="caution">
    <text evidence="3">The sequence shown here is derived from an EMBL/GenBank/DDBJ whole genome shotgun (WGS) entry which is preliminary data.</text>
</comment>
<evidence type="ECO:0000313" key="3">
    <source>
        <dbReference type="EMBL" id="VTZ50936.1"/>
    </source>
</evidence>
<organism evidence="3 4">
    <name type="scientific">Methylocella tundrae</name>
    <dbReference type="NCBI Taxonomy" id="227605"/>
    <lineage>
        <taxon>Bacteria</taxon>
        <taxon>Pseudomonadati</taxon>
        <taxon>Pseudomonadota</taxon>
        <taxon>Alphaproteobacteria</taxon>
        <taxon>Hyphomicrobiales</taxon>
        <taxon>Beijerinckiaceae</taxon>
        <taxon>Methylocella</taxon>
    </lineage>
</organism>
<accession>A0A8B6M7W3</accession>
<evidence type="ECO:0000259" key="2">
    <source>
        <dbReference type="Pfam" id="PF01965"/>
    </source>
</evidence>
<dbReference type="PANTHER" id="PTHR42733:SF12">
    <property type="entry name" value="PROTEINASE"/>
    <property type="match status" value="1"/>
</dbReference>
<dbReference type="NCBIfam" id="TIGR01382">
    <property type="entry name" value="PfpI"/>
    <property type="match status" value="1"/>
</dbReference>
<dbReference type="Proteomes" id="UP000485880">
    <property type="component" value="Unassembled WGS sequence"/>
</dbReference>
<protein>
    <recommendedName>
        <fullName evidence="2">DJ-1/PfpI domain-containing protein</fullName>
    </recommendedName>
</protein>
<dbReference type="RefSeq" id="WP_174512864.1">
    <property type="nucleotide sequence ID" value="NZ_CABFMQ020000087.1"/>
</dbReference>
<dbReference type="InterPro" id="IPR002818">
    <property type="entry name" value="DJ-1/PfpI"/>
</dbReference>
<comment type="similarity">
    <text evidence="1">Belongs to the peptidase C56 family.</text>
</comment>
<dbReference type="EMBL" id="CABFMQ020000087">
    <property type="protein sequence ID" value="VTZ50936.1"/>
    <property type="molecule type" value="Genomic_DNA"/>
</dbReference>
<feature type="domain" description="DJ-1/PfpI" evidence="2">
    <location>
        <begin position="8"/>
        <end position="175"/>
    </location>
</feature>
<dbReference type="SUPFAM" id="SSF52317">
    <property type="entry name" value="Class I glutamine amidotransferase-like"/>
    <property type="match status" value="1"/>
</dbReference>
<dbReference type="AlphaFoldDB" id="A0A8B6M7W3"/>
<evidence type="ECO:0000313" key="4">
    <source>
        <dbReference type="Proteomes" id="UP000485880"/>
    </source>
</evidence>
<evidence type="ECO:0000256" key="1">
    <source>
        <dbReference type="ARBA" id="ARBA00008542"/>
    </source>
</evidence>
<gene>
    <name evidence="3" type="ORF">MPC4_30120</name>
</gene>
<name>A0A8B6M7W3_METTU</name>
<dbReference type="InterPro" id="IPR029062">
    <property type="entry name" value="Class_I_gatase-like"/>
</dbReference>
<dbReference type="CDD" id="cd03134">
    <property type="entry name" value="GATase1_PfpI_like"/>
    <property type="match status" value="1"/>
</dbReference>
<sequence length="191" mass="20891">MPTIREAQILILATNGFEQSELMVPLRKLREAGALVRIAAPQGPAIRGWNEKEWGESVSVDLSLDSVRSTDFHCLILPGGVMNPDSLRTNDDAIDVIVDFLNTGKIVAAICHAPWLLIEAGAVEGRELTSYPSIRTDVENAGGQWTDKPVVIDDSIITSRSPKDLDAFIATIIEQIETGERLEGEPFRQNA</sequence>